<evidence type="ECO:0000256" key="1">
    <source>
        <dbReference type="ARBA" id="ARBA00004141"/>
    </source>
</evidence>
<dbReference type="WBParaSite" id="SSTP_0000633000.1">
    <property type="protein sequence ID" value="SSTP_0000633000.1"/>
    <property type="gene ID" value="SSTP_0000633000"/>
</dbReference>
<evidence type="ECO:0000313" key="8">
    <source>
        <dbReference type="WBParaSite" id="SSTP_0000633000.1"/>
    </source>
</evidence>
<feature type="transmembrane region" description="Helical" evidence="6">
    <location>
        <begin position="72"/>
        <end position="99"/>
    </location>
</feature>
<dbReference type="WBParaSite" id="TCONS_00014292.p1">
    <property type="protein sequence ID" value="TCONS_00014292.p1"/>
    <property type="gene ID" value="XLOC_009502"/>
</dbReference>
<dbReference type="GO" id="GO:0016020">
    <property type="term" value="C:membrane"/>
    <property type="evidence" value="ECO:0007669"/>
    <property type="project" value="UniProtKB-SubCell"/>
</dbReference>
<keyword evidence="3 6" id="KW-1133">Transmembrane helix</keyword>
<evidence type="ECO:0000313" key="9">
    <source>
        <dbReference type="WBParaSite" id="TCONS_00014292.p1"/>
    </source>
</evidence>
<sequence length="346" mass="39907">MFTPTQENININSQKAIQLIRDVKNKLLSSEYFLKVYYGINILGYLISFLPFGESLFYYHTIDLLNLRFLTYPIAAIVEPNILMLFMSIISSFYSYYMIKGTWKKKEIIKFGLGIHCSTTILIGIVIYIIYRVTNGNAQILEEIINGLVPISAAFFVPIKQFLPDIAIFTTPFGRIKNTHLPFSCITFTIIFYFIGLVRFVCIFQTIFAIQLAWTYLRFYQENPNDKTTFGDLSDHFAWHTLFPRILHKPLIQIGNIFYNLLIKLNLYKPIVLVDVNAMGSVPLTGIVPTDPAEFQRSRDAERRRQKALSDLKARLAKNKIEKMTENSAQDKTEALESVEIKTSNE</sequence>
<keyword evidence="2 6" id="KW-0812">Transmembrane</keyword>
<feature type="region of interest" description="Disordered" evidence="5">
    <location>
        <begin position="320"/>
        <end position="346"/>
    </location>
</feature>
<dbReference type="GO" id="GO:0005794">
    <property type="term" value="C:Golgi apparatus"/>
    <property type="evidence" value="ECO:0007669"/>
    <property type="project" value="TreeGrafter"/>
</dbReference>
<dbReference type="Proteomes" id="UP000035681">
    <property type="component" value="Unplaced"/>
</dbReference>
<feature type="transmembrane region" description="Helical" evidence="6">
    <location>
        <begin position="190"/>
        <end position="217"/>
    </location>
</feature>
<evidence type="ECO:0000256" key="4">
    <source>
        <dbReference type="ARBA" id="ARBA00023136"/>
    </source>
</evidence>
<protein>
    <submittedName>
        <fullName evidence="8">Derlin</fullName>
    </submittedName>
    <submittedName>
        <fullName evidence="9">Transmembrane protein 115</fullName>
    </submittedName>
</protein>
<name>A0A0K0E9Z8_STRER</name>
<comment type="subcellular location">
    <subcellularLocation>
        <location evidence="1">Membrane</location>
        <topology evidence="1">Multi-pass membrane protein</topology>
    </subcellularLocation>
</comment>
<dbReference type="PANTHER" id="PTHR13377">
    <property type="entry name" value="PLACENTAL PROTEIN 6"/>
    <property type="match status" value="1"/>
</dbReference>
<evidence type="ECO:0000256" key="5">
    <source>
        <dbReference type="SAM" id="MobiDB-lite"/>
    </source>
</evidence>
<feature type="transmembrane region" description="Helical" evidence="6">
    <location>
        <begin position="111"/>
        <end position="131"/>
    </location>
</feature>
<evidence type="ECO:0000256" key="3">
    <source>
        <dbReference type="ARBA" id="ARBA00022989"/>
    </source>
</evidence>
<evidence type="ECO:0000256" key="2">
    <source>
        <dbReference type="ARBA" id="ARBA00022692"/>
    </source>
</evidence>
<accession>A0A0K0E9Z8</accession>
<reference evidence="8" key="1">
    <citation type="submission" date="2015-08" db="UniProtKB">
        <authorList>
            <consortium name="WormBaseParasite"/>
        </authorList>
    </citation>
    <scope>IDENTIFICATION</scope>
</reference>
<feature type="transmembrane region" description="Helical" evidence="6">
    <location>
        <begin position="32"/>
        <end position="52"/>
    </location>
</feature>
<dbReference type="Pfam" id="PF08551">
    <property type="entry name" value="DUF1751"/>
    <property type="match status" value="1"/>
</dbReference>
<dbReference type="STRING" id="6248.A0A0K0E9Z8"/>
<evidence type="ECO:0000256" key="6">
    <source>
        <dbReference type="SAM" id="Phobius"/>
    </source>
</evidence>
<proteinExistence type="predicted"/>
<evidence type="ECO:0000313" key="7">
    <source>
        <dbReference type="Proteomes" id="UP000035681"/>
    </source>
</evidence>
<dbReference type="InterPro" id="IPR013861">
    <property type="entry name" value="TMEM115/Pdh1/Rbl19"/>
</dbReference>
<keyword evidence="4 6" id="KW-0472">Membrane</keyword>
<dbReference type="AlphaFoldDB" id="A0A0K0E9Z8"/>
<organism evidence="8">
    <name type="scientific">Strongyloides stercoralis</name>
    <name type="common">Threadworm</name>
    <dbReference type="NCBI Taxonomy" id="6248"/>
    <lineage>
        <taxon>Eukaryota</taxon>
        <taxon>Metazoa</taxon>
        <taxon>Ecdysozoa</taxon>
        <taxon>Nematoda</taxon>
        <taxon>Chromadorea</taxon>
        <taxon>Rhabditida</taxon>
        <taxon>Tylenchina</taxon>
        <taxon>Panagrolaimomorpha</taxon>
        <taxon>Strongyloidoidea</taxon>
        <taxon>Strongyloididae</taxon>
        <taxon>Strongyloides</taxon>
    </lineage>
</organism>
<dbReference type="GO" id="GO:0006890">
    <property type="term" value="P:retrograde vesicle-mediated transport, Golgi to endoplasmic reticulum"/>
    <property type="evidence" value="ECO:0007669"/>
    <property type="project" value="InterPro"/>
</dbReference>
<dbReference type="PANTHER" id="PTHR13377:SF3">
    <property type="entry name" value="TRANSMEMBRANE PROTEIN 115"/>
    <property type="match status" value="1"/>
</dbReference>
<keyword evidence="7" id="KW-1185">Reference proteome</keyword>